<dbReference type="EC" id="6.3.3.2" evidence="5"/>
<feature type="binding site" evidence="4">
    <location>
        <begin position="153"/>
        <end position="161"/>
    </location>
    <ligand>
        <name>ATP</name>
        <dbReference type="ChEBI" id="CHEBI:30616"/>
    </ligand>
</feature>
<evidence type="ECO:0000256" key="3">
    <source>
        <dbReference type="ARBA" id="ARBA00022840"/>
    </source>
</evidence>
<dbReference type="GO" id="GO:0009396">
    <property type="term" value="P:folic acid-containing compound biosynthetic process"/>
    <property type="evidence" value="ECO:0007669"/>
    <property type="project" value="TreeGrafter"/>
</dbReference>
<comment type="cofactor">
    <cofactor evidence="5">
        <name>Mg(2+)</name>
        <dbReference type="ChEBI" id="CHEBI:18420"/>
    </cofactor>
</comment>
<keyword evidence="3 4" id="KW-0067">ATP-binding</keyword>
<evidence type="ECO:0000313" key="7">
    <source>
        <dbReference type="Proteomes" id="UP001206128"/>
    </source>
</evidence>
<sequence>MDTVVNNGSDADNGARADKARLRARLLAARRAVPDGVRAADAARLADGVLDALAALGVPATGEPVVCAYVPVGAEPGSLDLLDRLAGAGYRVLLPVVVGAAPLEWSVFTGAAGLAPGRHGLREPAGVRLGAAAVTEARAVLVPALAVDRAGVRLGRGGGHYDRSLALARPASPLVAVVRDDEVVAELPAEPHDVRMTAALTPGRGLVRLLPSAR</sequence>
<gene>
    <name evidence="6" type="ORF">LX83_005592</name>
</gene>
<dbReference type="GO" id="GO:0035999">
    <property type="term" value="P:tetrahydrofolate interconversion"/>
    <property type="evidence" value="ECO:0007669"/>
    <property type="project" value="TreeGrafter"/>
</dbReference>
<keyword evidence="5" id="KW-0479">Metal-binding</keyword>
<dbReference type="SUPFAM" id="SSF100950">
    <property type="entry name" value="NagB/RpiA/CoA transferase-like"/>
    <property type="match status" value="1"/>
</dbReference>
<protein>
    <recommendedName>
        <fullName evidence="5">5-formyltetrahydrofolate cyclo-ligase</fullName>
        <ecNumber evidence="5">6.3.3.2</ecNumber>
    </recommendedName>
</protein>
<comment type="caution">
    <text evidence="6">The sequence shown here is derived from an EMBL/GenBank/DDBJ whole genome shotgun (WGS) entry which is preliminary data.</text>
</comment>
<dbReference type="GO" id="GO:0005524">
    <property type="term" value="F:ATP binding"/>
    <property type="evidence" value="ECO:0007669"/>
    <property type="project" value="UniProtKB-KW"/>
</dbReference>
<organism evidence="6 7">
    <name type="scientific">Goodfellowiella coeruleoviolacea</name>
    <dbReference type="NCBI Taxonomy" id="334858"/>
    <lineage>
        <taxon>Bacteria</taxon>
        <taxon>Bacillati</taxon>
        <taxon>Actinomycetota</taxon>
        <taxon>Actinomycetes</taxon>
        <taxon>Pseudonocardiales</taxon>
        <taxon>Pseudonocardiaceae</taxon>
        <taxon>Goodfellowiella</taxon>
    </lineage>
</organism>
<proteinExistence type="inferred from homology"/>
<keyword evidence="7" id="KW-1185">Reference proteome</keyword>
<evidence type="ECO:0000256" key="2">
    <source>
        <dbReference type="ARBA" id="ARBA00022741"/>
    </source>
</evidence>
<dbReference type="PANTHER" id="PTHR23407">
    <property type="entry name" value="ATPASE INHIBITOR/5-FORMYLTETRAHYDROFOLATE CYCLO-LIGASE"/>
    <property type="match status" value="1"/>
</dbReference>
<comment type="catalytic activity">
    <reaction evidence="5">
        <text>(6S)-5-formyl-5,6,7,8-tetrahydrofolate + ATP = (6R)-5,10-methenyltetrahydrofolate + ADP + phosphate</text>
        <dbReference type="Rhea" id="RHEA:10488"/>
        <dbReference type="ChEBI" id="CHEBI:30616"/>
        <dbReference type="ChEBI" id="CHEBI:43474"/>
        <dbReference type="ChEBI" id="CHEBI:57455"/>
        <dbReference type="ChEBI" id="CHEBI:57457"/>
        <dbReference type="ChEBI" id="CHEBI:456216"/>
        <dbReference type="EC" id="6.3.3.2"/>
    </reaction>
</comment>
<dbReference type="Pfam" id="PF01812">
    <property type="entry name" value="5-FTHF_cyc-lig"/>
    <property type="match status" value="1"/>
</dbReference>
<keyword evidence="5" id="KW-0460">Magnesium</keyword>
<name>A0AAE3GK73_9PSEU</name>
<evidence type="ECO:0000256" key="5">
    <source>
        <dbReference type="RuleBase" id="RU361279"/>
    </source>
</evidence>
<evidence type="ECO:0000256" key="1">
    <source>
        <dbReference type="ARBA" id="ARBA00010638"/>
    </source>
</evidence>
<accession>A0AAE3GK73</accession>
<keyword evidence="2 4" id="KW-0547">Nucleotide-binding</keyword>
<dbReference type="InterPro" id="IPR037171">
    <property type="entry name" value="NagB/RpiA_transferase-like"/>
</dbReference>
<evidence type="ECO:0000256" key="4">
    <source>
        <dbReference type="PIRSR" id="PIRSR006806-1"/>
    </source>
</evidence>
<feature type="binding site" evidence="4">
    <location>
        <begin position="19"/>
        <end position="23"/>
    </location>
    <ligand>
        <name>ATP</name>
        <dbReference type="ChEBI" id="CHEBI:30616"/>
    </ligand>
</feature>
<dbReference type="InterPro" id="IPR002698">
    <property type="entry name" value="FTHF_cligase"/>
</dbReference>
<dbReference type="Gene3D" id="3.40.50.10420">
    <property type="entry name" value="NagB/RpiA/CoA transferase-like"/>
    <property type="match status" value="1"/>
</dbReference>
<dbReference type="GO" id="GO:0030272">
    <property type="term" value="F:5-formyltetrahydrofolate cyclo-ligase activity"/>
    <property type="evidence" value="ECO:0007669"/>
    <property type="project" value="UniProtKB-EC"/>
</dbReference>
<reference evidence="6" key="1">
    <citation type="submission" date="2022-06" db="EMBL/GenBank/DDBJ databases">
        <title>Genomic Encyclopedia of Archaeal and Bacterial Type Strains, Phase II (KMG-II): from individual species to whole genera.</title>
        <authorList>
            <person name="Goeker M."/>
        </authorList>
    </citation>
    <scope>NUCLEOTIDE SEQUENCE</scope>
    <source>
        <strain evidence="6">DSM 43935</strain>
    </source>
</reference>
<dbReference type="GO" id="GO:0046872">
    <property type="term" value="F:metal ion binding"/>
    <property type="evidence" value="ECO:0007669"/>
    <property type="project" value="UniProtKB-KW"/>
</dbReference>
<dbReference type="PIRSF" id="PIRSF006806">
    <property type="entry name" value="FTHF_cligase"/>
    <property type="match status" value="1"/>
</dbReference>
<comment type="similarity">
    <text evidence="1 5">Belongs to the 5-formyltetrahydrofolate cyclo-ligase family.</text>
</comment>
<dbReference type="AlphaFoldDB" id="A0AAE3GK73"/>
<feature type="binding site" evidence="4">
    <location>
        <position position="75"/>
    </location>
    <ligand>
        <name>substrate</name>
    </ligand>
</feature>
<dbReference type="InterPro" id="IPR024185">
    <property type="entry name" value="FTHF_cligase-like_sf"/>
</dbReference>
<dbReference type="PANTHER" id="PTHR23407:SF1">
    <property type="entry name" value="5-FORMYLTETRAHYDROFOLATE CYCLO-LIGASE"/>
    <property type="match status" value="1"/>
</dbReference>
<dbReference type="Proteomes" id="UP001206128">
    <property type="component" value="Unassembled WGS sequence"/>
</dbReference>
<dbReference type="RefSeq" id="WP_301329078.1">
    <property type="nucleotide sequence ID" value="NZ_JAMTCK010000015.1"/>
</dbReference>
<dbReference type="EMBL" id="JAMTCK010000015">
    <property type="protein sequence ID" value="MCP2168714.1"/>
    <property type="molecule type" value="Genomic_DNA"/>
</dbReference>
<feature type="binding site" evidence="4">
    <location>
        <position position="70"/>
    </location>
    <ligand>
        <name>substrate</name>
    </ligand>
</feature>
<evidence type="ECO:0000313" key="6">
    <source>
        <dbReference type="EMBL" id="MCP2168714.1"/>
    </source>
</evidence>
<dbReference type="NCBIfam" id="TIGR02727">
    <property type="entry name" value="MTHFS_bact"/>
    <property type="match status" value="1"/>
</dbReference>